<dbReference type="Proteomes" id="UP000886817">
    <property type="component" value="Unassembled WGS sequence"/>
</dbReference>
<dbReference type="SUPFAM" id="SSF56349">
    <property type="entry name" value="DNA breaking-rejoining enzymes"/>
    <property type="match status" value="1"/>
</dbReference>
<comment type="caution">
    <text evidence="3">The sequence shown here is derived from an EMBL/GenBank/DDBJ whole genome shotgun (WGS) entry which is preliminary data.</text>
</comment>
<dbReference type="GO" id="GO:0006310">
    <property type="term" value="P:DNA recombination"/>
    <property type="evidence" value="ECO:0007669"/>
    <property type="project" value="UniProtKB-KW"/>
</dbReference>
<dbReference type="InterPro" id="IPR011010">
    <property type="entry name" value="DNA_brk_join_enz"/>
</dbReference>
<proteinExistence type="predicted"/>
<sequence>QLIQKSIAYTKDRYGETEYIFVYDKDPKTPMRYGKIQYQLMAMIREEDLRDDRGELFGVGTHTFRRSYGKRLTEMHVDDHTIAKLLGHSNTNTVQRYRKFGDRALAEETRETRAAMDEVLAQITKEWE</sequence>
<dbReference type="InterPro" id="IPR002104">
    <property type="entry name" value="Integrase_catalytic"/>
</dbReference>
<dbReference type="Pfam" id="PF00589">
    <property type="entry name" value="Phage_integrase"/>
    <property type="match status" value="1"/>
</dbReference>
<dbReference type="PROSITE" id="PS51898">
    <property type="entry name" value="TYR_RECOMBINASE"/>
    <property type="match status" value="1"/>
</dbReference>
<feature type="domain" description="Tyr recombinase" evidence="2">
    <location>
        <begin position="1"/>
        <end position="110"/>
    </location>
</feature>
<evidence type="ECO:0000259" key="2">
    <source>
        <dbReference type="PROSITE" id="PS51898"/>
    </source>
</evidence>
<dbReference type="GO" id="GO:0015074">
    <property type="term" value="P:DNA integration"/>
    <property type="evidence" value="ECO:0007669"/>
    <property type="project" value="InterPro"/>
</dbReference>
<evidence type="ECO:0000313" key="4">
    <source>
        <dbReference type="Proteomes" id="UP000886817"/>
    </source>
</evidence>
<evidence type="ECO:0000313" key="3">
    <source>
        <dbReference type="EMBL" id="HIX59930.1"/>
    </source>
</evidence>
<evidence type="ECO:0000256" key="1">
    <source>
        <dbReference type="ARBA" id="ARBA00023172"/>
    </source>
</evidence>
<dbReference type="Gene3D" id="1.10.443.10">
    <property type="entry name" value="Intergrase catalytic core"/>
    <property type="match status" value="1"/>
</dbReference>
<accession>A0A9D1WIP7</accession>
<dbReference type="AlphaFoldDB" id="A0A9D1WIP7"/>
<reference evidence="3" key="2">
    <citation type="submission" date="2021-04" db="EMBL/GenBank/DDBJ databases">
        <authorList>
            <person name="Gilroy R."/>
        </authorList>
    </citation>
    <scope>NUCLEOTIDE SEQUENCE</scope>
    <source>
        <strain evidence="3">ChiSjej1B19-8411</strain>
    </source>
</reference>
<dbReference type="GO" id="GO:0003677">
    <property type="term" value="F:DNA binding"/>
    <property type="evidence" value="ECO:0007669"/>
    <property type="project" value="InterPro"/>
</dbReference>
<keyword evidence="1" id="KW-0233">DNA recombination</keyword>
<protein>
    <submittedName>
        <fullName evidence="3">Site-specific integrase</fullName>
    </submittedName>
</protein>
<dbReference type="InterPro" id="IPR013762">
    <property type="entry name" value="Integrase-like_cat_sf"/>
</dbReference>
<feature type="non-terminal residue" evidence="3">
    <location>
        <position position="1"/>
    </location>
</feature>
<reference evidence="3" key="1">
    <citation type="journal article" date="2021" name="PeerJ">
        <title>Extensive microbial diversity within the chicken gut microbiome revealed by metagenomics and culture.</title>
        <authorList>
            <person name="Gilroy R."/>
            <person name="Ravi A."/>
            <person name="Getino M."/>
            <person name="Pursley I."/>
            <person name="Horton D.L."/>
            <person name="Alikhan N.F."/>
            <person name="Baker D."/>
            <person name="Gharbi K."/>
            <person name="Hall N."/>
            <person name="Watson M."/>
            <person name="Adriaenssens E.M."/>
            <person name="Foster-Nyarko E."/>
            <person name="Jarju S."/>
            <person name="Secka A."/>
            <person name="Antonio M."/>
            <person name="Oren A."/>
            <person name="Chaudhuri R.R."/>
            <person name="La Ragione R."/>
            <person name="Hildebrand F."/>
            <person name="Pallen M.J."/>
        </authorList>
    </citation>
    <scope>NUCLEOTIDE SEQUENCE</scope>
    <source>
        <strain evidence="3">ChiSjej1B19-8411</strain>
    </source>
</reference>
<dbReference type="EMBL" id="DXEX01000204">
    <property type="protein sequence ID" value="HIX59930.1"/>
    <property type="molecule type" value="Genomic_DNA"/>
</dbReference>
<organism evidence="3 4">
    <name type="scientific">Candidatus Blautia gallistercoris</name>
    <dbReference type="NCBI Taxonomy" id="2838490"/>
    <lineage>
        <taxon>Bacteria</taxon>
        <taxon>Bacillati</taxon>
        <taxon>Bacillota</taxon>
        <taxon>Clostridia</taxon>
        <taxon>Lachnospirales</taxon>
        <taxon>Lachnospiraceae</taxon>
        <taxon>Blautia</taxon>
    </lineage>
</organism>
<dbReference type="CDD" id="cd00397">
    <property type="entry name" value="DNA_BRE_C"/>
    <property type="match status" value="1"/>
</dbReference>
<name>A0A9D1WIP7_9FIRM</name>
<gene>
    <name evidence="3" type="ORF">IAA45_09490</name>
</gene>